<sequence>MTPKCSLRKSSSLHDDPLLFRMHEKELDIKTKMIEAKYHEEKLKLQQKHDADVQKILERKNNEIEELKILYKKKQNEMEETVRKLEKKVQILIRDCQVIRETKENQITELKKICEQSTESLNNDWEKKLHNAVAEMEKEKFDLQKRHTENIQELLEDTNVRLNKMEGEYMAQTQSTNQMVKELESRVQQLTGEAENSNLQRQKLIQERLELERIYQIACNELQEVKARRNSLHKEKDHLVNDYEQNMKLLQTKYDADINLLKKEHALSASKASGMIKELEQNICQLKQQLQESELQRKQQLRDQENKFQMEKSHLKHTYEKKTHDLESELGKEKEEAQKKIHKLEEALKEKEEQLTRVTEVQRSQAQQADAALEEFKRQVELNSEKVYAEMKEQMEKVEADLTRSKSLREKQSKEFFWQLEDVKQRYEQQIVELKLEHEQEKTHLLQQHNAEKDSLVRDHEREIENLEKQLRAANMEHENQIQEFKKRDSQAIADMEAQVHKLREELIHVNSQRKQQLVELGLLREEEKQKAARDHETAVYKLKAESEKMKLELKRAHAAETDVALEKANSRLKQMEKEYTQKLAKSSQIIAELQTTISSLKEEKSRLQLAAERRLQDVTQKFEDEKKQLIRDNDRAIKALQDELENRSNQVRCAEKKLQHKELESQEQITYIRQEYETKFKGLMPASLRQELEDTISSLKSQVNFLQKRASILQEELTTYQGRR</sequence>
<dbReference type="AlphaFoldDB" id="A0A6J1YHV3"/>
<feature type="coiled-coil region" evidence="1">
    <location>
        <begin position="126"/>
        <end position="242"/>
    </location>
</feature>
<dbReference type="PANTHER" id="PTHR18871">
    <property type="entry name" value="CENTROSOMAL PROTEIN OF 112 KDA"/>
    <property type="match status" value="1"/>
</dbReference>
<feature type="coiled-coil region" evidence="1">
    <location>
        <begin position="57"/>
        <end position="102"/>
    </location>
</feature>
<feature type="coiled-coil region" evidence="1">
    <location>
        <begin position="690"/>
        <end position="724"/>
    </location>
</feature>
<evidence type="ECO:0000313" key="4">
    <source>
        <dbReference type="RefSeq" id="XP_026903869.2"/>
    </source>
</evidence>
<reference evidence="4 5" key="1">
    <citation type="submission" date="2025-05" db="UniProtKB">
        <authorList>
            <consortium name="RefSeq"/>
        </authorList>
    </citation>
    <scope>IDENTIFICATION</scope>
    <source>
        <tissue evidence="4 5">Blood</tissue>
    </source>
</reference>
<evidence type="ECO:0000256" key="2">
    <source>
        <dbReference type="SAM" id="MobiDB-lite"/>
    </source>
</evidence>
<protein>
    <submittedName>
        <fullName evidence="4 5">Centrosomal protein of 112 kDa isoform X8</fullName>
    </submittedName>
</protein>
<gene>
    <name evidence="4 5 6" type="primary">CEP112</name>
</gene>
<name>A0A6J1YHV3_ACIJB</name>
<feature type="region of interest" description="Disordered" evidence="2">
    <location>
        <begin position="310"/>
        <end position="338"/>
    </location>
</feature>
<proteinExistence type="predicted"/>
<evidence type="ECO:0000256" key="1">
    <source>
        <dbReference type="SAM" id="Coils"/>
    </source>
</evidence>
<evidence type="ECO:0000313" key="5">
    <source>
        <dbReference type="RefSeq" id="XP_026903870.2"/>
    </source>
</evidence>
<dbReference type="PANTHER" id="PTHR18871:SF2">
    <property type="entry name" value="CENTROSOMAL PROTEIN OF 112 KDA"/>
    <property type="match status" value="1"/>
</dbReference>
<dbReference type="Proteomes" id="UP001652583">
    <property type="component" value="Chromosome E1"/>
</dbReference>
<dbReference type="RefSeq" id="XP_026903869.2">
    <property type="nucleotide sequence ID" value="XM_027048068.2"/>
</dbReference>
<keyword evidence="3" id="KW-1185">Reference proteome</keyword>
<accession>A0A6J1YHV3</accession>
<feature type="coiled-coil region" evidence="1">
    <location>
        <begin position="559"/>
        <end position="665"/>
    </location>
</feature>
<keyword evidence="1" id="KW-0175">Coiled coil</keyword>
<dbReference type="GeneID" id="106975337"/>
<dbReference type="InterPro" id="IPR055310">
    <property type="entry name" value="CEP112"/>
</dbReference>
<evidence type="ECO:0000313" key="3">
    <source>
        <dbReference type="Proteomes" id="UP001652583"/>
    </source>
</evidence>
<organism evidence="3 5">
    <name type="scientific">Acinonyx jubatus</name>
    <name type="common">Cheetah</name>
    <dbReference type="NCBI Taxonomy" id="32536"/>
    <lineage>
        <taxon>Eukaryota</taxon>
        <taxon>Metazoa</taxon>
        <taxon>Chordata</taxon>
        <taxon>Craniata</taxon>
        <taxon>Vertebrata</taxon>
        <taxon>Euteleostomi</taxon>
        <taxon>Mammalia</taxon>
        <taxon>Eutheria</taxon>
        <taxon>Laurasiatheria</taxon>
        <taxon>Carnivora</taxon>
        <taxon>Feliformia</taxon>
        <taxon>Felidae</taxon>
        <taxon>Felinae</taxon>
        <taxon>Acinonyx</taxon>
    </lineage>
</organism>
<dbReference type="RefSeq" id="XP_026903871.2">
    <property type="nucleotide sequence ID" value="XM_027048070.2"/>
</dbReference>
<evidence type="ECO:0000313" key="6">
    <source>
        <dbReference type="RefSeq" id="XP_026903871.2"/>
    </source>
</evidence>
<dbReference type="RefSeq" id="XP_026903870.2">
    <property type="nucleotide sequence ID" value="XM_027048069.2"/>
</dbReference>